<evidence type="ECO:0000259" key="2">
    <source>
        <dbReference type="Pfam" id="PF04909"/>
    </source>
</evidence>
<dbReference type="InterPro" id="IPR032466">
    <property type="entry name" value="Metal_Hydrolase"/>
</dbReference>
<dbReference type="PANTHER" id="PTHR43569:SF2">
    <property type="entry name" value="AMIDOHYDROLASE-RELATED DOMAIN-CONTAINING PROTEIN"/>
    <property type="match status" value="1"/>
</dbReference>
<dbReference type="SUPFAM" id="SSF51556">
    <property type="entry name" value="Metallo-dependent hydrolases"/>
    <property type="match status" value="1"/>
</dbReference>
<protein>
    <submittedName>
        <fullName evidence="3">Amidohydrolase family protein</fullName>
    </submittedName>
</protein>
<feature type="domain" description="Amidohydrolase-related" evidence="2">
    <location>
        <begin position="3"/>
        <end position="274"/>
    </location>
</feature>
<reference evidence="3 4" key="1">
    <citation type="journal article" date="2019" name="bioRxiv">
        <title>Bacteria contribute to plant secondary compound degradation in a generalist herbivore system.</title>
        <authorList>
            <person name="Francoeur C.B."/>
            <person name="Khadempour L."/>
            <person name="Moreira-Soto R.D."/>
            <person name="Gotting K."/>
            <person name="Book A.J."/>
            <person name="Pinto-Tomas A.A."/>
            <person name="Keefover-Ring K."/>
            <person name="Currie C.R."/>
        </authorList>
    </citation>
    <scope>NUCLEOTIDE SEQUENCE [LARGE SCALE GENOMIC DNA]</scope>
    <source>
        <strain evidence="3 4">Acro-805</strain>
    </source>
</reference>
<evidence type="ECO:0000313" key="4">
    <source>
        <dbReference type="Proteomes" id="UP000780690"/>
    </source>
</evidence>
<dbReference type="InterPro" id="IPR006680">
    <property type="entry name" value="Amidohydro-rel"/>
</dbReference>
<organism evidence="3 4">
    <name type="scientific">Candidatus Pantoea formicae</name>
    <dbReference type="NCBI Taxonomy" id="2608355"/>
    <lineage>
        <taxon>Bacteria</taxon>
        <taxon>Pseudomonadati</taxon>
        <taxon>Pseudomonadota</taxon>
        <taxon>Gammaproteobacteria</taxon>
        <taxon>Enterobacterales</taxon>
        <taxon>Erwiniaceae</taxon>
        <taxon>Pantoea</taxon>
    </lineage>
</organism>
<dbReference type="Pfam" id="PF04909">
    <property type="entry name" value="Amidohydro_2"/>
    <property type="match status" value="1"/>
</dbReference>
<sequence>MRIDAHQHLWRYRAKDYPWMSSEMGRLQRDYLPEDLSLLLDRQQLQGSITVQARQCDEETTQLLQWATESEGEHAVVGWIDITASDLPARLNAVQHPLLRGFRHQVQDERDPAAWLQQPSVSAGIALLQQQHYVWDMLVTWRHLPALTAFAAQHDHHWLVLDHLGKPDISQGAQAWGAQIAELAAMPHVVCKLSGLVTEVPQGQWQAEQLRPFIEEALARFGPQRLMFGSDWPVCLLAAEYHEVAQLTHQAIEMLSPDEQANIWGNTAAQVYQLLGEKHESVFTG</sequence>
<proteinExistence type="inferred from homology"/>
<keyword evidence="4" id="KW-1185">Reference proteome</keyword>
<gene>
    <name evidence="3" type="ORF">F3J38_08480</name>
</gene>
<dbReference type="InterPro" id="IPR052350">
    <property type="entry name" value="Metallo-dep_Lactonases"/>
</dbReference>
<dbReference type="RefSeq" id="WP_167136852.1">
    <property type="nucleotide sequence ID" value="NZ_VWXD01000002.1"/>
</dbReference>
<dbReference type="EMBL" id="VWXD01000002">
    <property type="protein sequence ID" value="NIF00099.1"/>
    <property type="molecule type" value="Genomic_DNA"/>
</dbReference>
<evidence type="ECO:0000313" key="3">
    <source>
        <dbReference type="EMBL" id="NIF00099.1"/>
    </source>
</evidence>
<accession>A0ABX0QTK9</accession>
<comment type="caution">
    <text evidence="3">The sequence shown here is derived from an EMBL/GenBank/DDBJ whole genome shotgun (WGS) entry which is preliminary data.</text>
</comment>
<dbReference type="Proteomes" id="UP000780690">
    <property type="component" value="Unassembled WGS sequence"/>
</dbReference>
<dbReference type="Gene3D" id="3.20.20.140">
    <property type="entry name" value="Metal-dependent hydrolases"/>
    <property type="match status" value="1"/>
</dbReference>
<evidence type="ECO:0000256" key="1">
    <source>
        <dbReference type="ARBA" id="ARBA00038310"/>
    </source>
</evidence>
<dbReference type="PANTHER" id="PTHR43569">
    <property type="entry name" value="AMIDOHYDROLASE"/>
    <property type="match status" value="1"/>
</dbReference>
<comment type="similarity">
    <text evidence="1">Belongs to the metallo-dependent hydrolases superfamily.</text>
</comment>
<name>A0ABX0QTK9_9GAMM</name>